<protein>
    <recommendedName>
        <fullName evidence="23">Wall-associated receptor kinase-like 16</fullName>
    </recommendedName>
</protein>
<evidence type="ECO:0000256" key="8">
    <source>
        <dbReference type="ARBA" id="ARBA00022741"/>
    </source>
</evidence>
<comment type="subcellular location">
    <subcellularLocation>
        <location evidence="1">Membrane</location>
        <topology evidence="1">Single-pass type I membrane protein</topology>
    </subcellularLocation>
</comment>
<dbReference type="GO" id="GO:0005509">
    <property type="term" value="F:calcium ion binding"/>
    <property type="evidence" value="ECO:0007669"/>
    <property type="project" value="InterPro"/>
</dbReference>
<keyword evidence="6 18" id="KW-0732">Signal</keyword>
<dbReference type="Pfam" id="PF08488">
    <property type="entry name" value="WAK"/>
    <property type="match status" value="1"/>
</dbReference>
<keyword evidence="2" id="KW-0723">Serine/threonine-protein kinase</keyword>
<evidence type="ECO:0000256" key="16">
    <source>
        <dbReference type="PROSITE-ProRule" id="PRU10141"/>
    </source>
</evidence>
<dbReference type="Gene3D" id="2.10.25.10">
    <property type="entry name" value="Laminin"/>
    <property type="match status" value="2"/>
</dbReference>
<feature type="domain" description="Protein kinase" evidence="19">
    <location>
        <begin position="421"/>
        <end position="703"/>
    </location>
</feature>
<proteinExistence type="predicted"/>
<dbReference type="FunFam" id="3.30.200.20:FF:000043">
    <property type="entry name" value="Wall-associated receptor kinase 2"/>
    <property type="match status" value="1"/>
</dbReference>
<evidence type="ECO:0000259" key="20">
    <source>
        <dbReference type="PROSITE" id="PS50026"/>
    </source>
</evidence>
<dbReference type="InterPro" id="IPR009030">
    <property type="entry name" value="Growth_fac_rcpt_cys_sf"/>
</dbReference>
<dbReference type="Pfam" id="PF07645">
    <property type="entry name" value="EGF_CA"/>
    <property type="match status" value="1"/>
</dbReference>
<keyword evidence="11 17" id="KW-1133">Transmembrane helix</keyword>
<dbReference type="SUPFAM" id="SSF57184">
    <property type="entry name" value="Growth factor receptor domain"/>
    <property type="match status" value="1"/>
</dbReference>
<keyword evidence="14" id="KW-0325">Glycoprotein</keyword>
<keyword evidence="13 15" id="KW-1015">Disulfide bond</keyword>
<evidence type="ECO:0000256" key="6">
    <source>
        <dbReference type="ARBA" id="ARBA00022729"/>
    </source>
</evidence>
<dbReference type="AlphaFoldDB" id="A0A822ZDQ2"/>
<evidence type="ECO:0000256" key="7">
    <source>
        <dbReference type="ARBA" id="ARBA00022737"/>
    </source>
</evidence>
<keyword evidence="12 17" id="KW-0472">Membrane</keyword>
<dbReference type="GO" id="GO:0016020">
    <property type="term" value="C:membrane"/>
    <property type="evidence" value="ECO:0007669"/>
    <property type="project" value="UniProtKB-SubCell"/>
</dbReference>
<dbReference type="GO" id="GO:0030247">
    <property type="term" value="F:polysaccharide binding"/>
    <property type="evidence" value="ECO:0007669"/>
    <property type="project" value="InterPro"/>
</dbReference>
<name>A0A822ZDQ2_NELNU</name>
<dbReference type="InterPro" id="IPR049883">
    <property type="entry name" value="NOTCH1_EGF-like"/>
</dbReference>
<dbReference type="GO" id="GO:0004674">
    <property type="term" value="F:protein serine/threonine kinase activity"/>
    <property type="evidence" value="ECO:0007669"/>
    <property type="project" value="UniProtKB-KW"/>
</dbReference>
<dbReference type="InterPro" id="IPR018097">
    <property type="entry name" value="EGF_Ca-bd_CS"/>
</dbReference>
<evidence type="ECO:0000256" key="1">
    <source>
        <dbReference type="ARBA" id="ARBA00004479"/>
    </source>
</evidence>
<dbReference type="PROSITE" id="PS00108">
    <property type="entry name" value="PROTEIN_KINASE_ST"/>
    <property type="match status" value="1"/>
</dbReference>
<dbReference type="Pfam" id="PF13947">
    <property type="entry name" value="GUB_WAK_bind"/>
    <property type="match status" value="1"/>
</dbReference>
<evidence type="ECO:0000256" key="5">
    <source>
        <dbReference type="ARBA" id="ARBA00022692"/>
    </source>
</evidence>
<dbReference type="Gene3D" id="3.30.200.20">
    <property type="entry name" value="Phosphorylase Kinase, domain 1"/>
    <property type="match status" value="1"/>
</dbReference>
<dbReference type="SMART" id="SM00220">
    <property type="entry name" value="S_TKc"/>
    <property type="match status" value="1"/>
</dbReference>
<keyword evidence="9" id="KW-0418">Kinase</keyword>
<dbReference type="InterPro" id="IPR000719">
    <property type="entry name" value="Prot_kinase_dom"/>
</dbReference>
<dbReference type="InterPro" id="IPR011009">
    <property type="entry name" value="Kinase-like_dom_sf"/>
</dbReference>
<dbReference type="FunFam" id="1.10.510.10:FF:000084">
    <property type="entry name" value="Wall-associated receptor kinase 2"/>
    <property type="match status" value="1"/>
</dbReference>
<dbReference type="PANTHER" id="PTHR27005:SF492">
    <property type="entry name" value="LOW QUALITY PROTEIN: WALL-ASSOCIATED RECEPTOR KINASE-LIKE 1"/>
    <property type="match status" value="1"/>
</dbReference>
<dbReference type="PROSITE" id="PS00010">
    <property type="entry name" value="ASX_HYDROXYL"/>
    <property type="match status" value="1"/>
</dbReference>
<comment type="caution">
    <text evidence="21">The sequence shown here is derived from an EMBL/GenBank/DDBJ whole genome shotgun (WGS) entry which is preliminary data.</text>
</comment>
<dbReference type="PROSITE" id="PS50026">
    <property type="entry name" value="EGF_3"/>
    <property type="match status" value="2"/>
</dbReference>
<evidence type="ECO:0000256" key="18">
    <source>
        <dbReference type="SAM" id="SignalP"/>
    </source>
</evidence>
<dbReference type="EMBL" id="DUZY01000006">
    <property type="protein sequence ID" value="DAD42640.1"/>
    <property type="molecule type" value="Genomic_DNA"/>
</dbReference>
<feature type="signal peptide" evidence="18">
    <location>
        <begin position="1"/>
        <end position="20"/>
    </location>
</feature>
<dbReference type="InterPro" id="IPR025287">
    <property type="entry name" value="WAK_GUB"/>
</dbReference>
<keyword evidence="8 16" id="KW-0547">Nucleotide-binding</keyword>
<evidence type="ECO:0000256" key="4">
    <source>
        <dbReference type="ARBA" id="ARBA00022679"/>
    </source>
</evidence>
<keyword evidence="4" id="KW-0808">Transferase</keyword>
<evidence type="ECO:0000256" key="13">
    <source>
        <dbReference type="ARBA" id="ARBA00023157"/>
    </source>
</evidence>
<keyword evidence="10 16" id="KW-0067">ATP-binding</keyword>
<dbReference type="GO" id="GO:0005524">
    <property type="term" value="F:ATP binding"/>
    <property type="evidence" value="ECO:0007669"/>
    <property type="project" value="UniProtKB-UniRule"/>
</dbReference>
<dbReference type="PROSITE" id="PS00107">
    <property type="entry name" value="PROTEIN_KINASE_ATP"/>
    <property type="match status" value="1"/>
</dbReference>
<accession>A0A822ZDQ2</accession>
<dbReference type="InterPro" id="IPR001881">
    <property type="entry name" value="EGF-like_Ca-bd_dom"/>
</dbReference>
<keyword evidence="3 15" id="KW-0245">EGF-like domain</keyword>
<dbReference type="SMART" id="SM00181">
    <property type="entry name" value="EGF"/>
    <property type="match status" value="2"/>
</dbReference>
<dbReference type="InterPro" id="IPR045274">
    <property type="entry name" value="WAK-like"/>
</dbReference>
<gene>
    <name evidence="21" type="ORF">HUJ06_000870</name>
</gene>
<evidence type="ECO:0008006" key="23">
    <source>
        <dbReference type="Google" id="ProtNLM"/>
    </source>
</evidence>
<keyword evidence="22" id="KW-1185">Reference proteome</keyword>
<evidence type="ECO:0000313" key="21">
    <source>
        <dbReference type="EMBL" id="DAD42640.1"/>
    </source>
</evidence>
<dbReference type="InterPro" id="IPR000742">
    <property type="entry name" value="EGF"/>
</dbReference>
<comment type="caution">
    <text evidence="15">Lacks conserved residue(s) required for the propagation of feature annotation.</text>
</comment>
<dbReference type="GO" id="GO:0007166">
    <property type="term" value="P:cell surface receptor signaling pathway"/>
    <property type="evidence" value="ECO:0007669"/>
    <property type="project" value="InterPro"/>
</dbReference>
<dbReference type="CDD" id="cd00054">
    <property type="entry name" value="EGF_CA"/>
    <property type="match status" value="2"/>
</dbReference>
<evidence type="ECO:0000256" key="10">
    <source>
        <dbReference type="ARBA" id="ARBA00022840"/>
    </source>
</evidence>
<evidence type="ECO:0000256" key="14">
    <source>
        <dbReference type="ARBA" id="ARBA00023180"/>
    </source>
</evidence>
<evidence type="ECO:0000256" key="15">
    <source>
        <dbReference type="PROSITE-ProRule" id="PRU00076"/>
    </source>
</evidence>
<keyword evidence="5 17" id="KW-0812">Transmembrane</keyword>
<evidence type="ECO:0000313" key="22">
    <source>
        <dbReference type="Proteomes" id="UP000607653"/>
    </source>
</evidence>
<feature type="disulfide bond" evidence="15">
    <location>
        <begin position="260"/>
        <end position="277"/>
    </location>
</feature>
<feature type="chain" id="PRO_5032990559" description="Wall-associated receptor kinase-like 16" evidence="18">
    <location>
        <begin position="21"/>
        <end position="743"/>
    </location>
</feature>
<organism evidence="21 22">
    <name type="scientific">Nelumbo nucifera</name>
    <name type="common">Sacred lotus</name>
    <dbReference type="NCBI Taxonomy" id="4432"/>
    <lineage>
        <taxon>Eukaryota</taxon>
        <taxon>Viridiplantae</taxon>
        <taxon>Streptophyta</taxon>
        <taxon>Embryophyta</taxon>
        <taxon>Tracheophyta</taxon>
        <taxon>Spermatophyta</taxon>
        <taxon>Magnoliopsida</taxon>
        <taxon>Proteales</taxon>
        <taxon>Nelumbonaceae</taxon>
        <taxon>Nelumbo</taxon>
    </lineage>
</organism>
<dbReference type="InterPro" id="IPR017441">
    <property type="entry name" value="Protein_kinase_ATP_BS"/>
</dbReference>
<evidence type="ECO:0000256" key="9">
    <source>
        <dbReference type="ARBA" id="ARBA00022777"/>
    </source>
</evidence>
<feature type="domain" description="EGF-like" evidence="20">
    <location>
        <begin position="250"/>
        <end position="294"/>
    </location>
</feature>
<feature type="transmembrane region" description="Helical" evidence="17">
    <location>
        <begin position="344"/>
        <end position="371"/>
    </location>
</feature>
<evidence type="ECO:0000256" key="17">
    <source>
        <dbReference type="SAM" id="Phobius"/>
    </source>
</evidence>
<dbReference type="InterPro" id="IPR008271">
    <property type="entry name" value="Ser/Thr_kinase_AS"/>
</dbReference>
<dbReference type="CDD" id="cd14066">
    <property type="entry name" value="STKc_IRAK"/>
    <property type="match status" value="1"/>
</dbReference>
<dbReference type="InterPro" id="IPR013695">
    <property type="entry name" value="WAK"/>
</dbReference>
<dbReference type="InterPro" id="IPR000152">
    <property type="entry name" value="EGF-type_Asp/Asn_hydroxyl_site"/>
</dbReference>
<keyword evidence="7" id="KW-0677">Repeat</keyword>
<dbReference type="Proteomes" id="UP000607653">
    <property type="component" value="Unassembled WGS sequence"/>
</dbReference>
<sequence length="743" mass="83652">MVLINMLLLLQILVPTAIYASPTESMAKPGCQENCGNVTVPYPFGMVDDQNCYRSLYEVTCNHSFNPPKLFLGTNGNVEVLEISSSGSLRVKTYIGYRCYNTSTKSYWSLPSLDLKIRPYSFSDTRNRFTVIGCDTYAYIDGSKGRNFTSGCSMVCSDQQSPINGSCSGIGCCQTSIPKGFKRFEVEIYSFKNHTQVWDFNPCSYAFLVDSDWYNFSVPDLLGYKEFFYRNEEMVPVILDWAIENYTCENVSRNDPSYACGNNSECYNSPNGLGYLCKCSPGYHGNPYLQDGCKDIDECNDGASNDCKGICTNTPGSYNCSCPLGLEGDGRTTCIVPMHPLKQYLILQLTIGTGSGILFLLIGGSWIYWGYQKREIIKLREKFFKQNGGLLLKQQLSSHDTNVEAAKIFTAEELEKATDNYEESRILGRGGYGTVYKGILPDNRMVAIKKSRVVDEGQVEQFINEVVILSQINHKNVVKLLGCCLETEVPLLVYEFIPNGTLFHHIHDEGHESSISWENRLRIATETAIALDYLHSAASPPIIHRDIKSPNILLDENYMAKVSDFGASRLVPLDQTQFTTLVQGTLGYLDPEYFHTSQLTEKSDVYSFGIVLVELLTGRKALEFERPEKERNLATHFITSMKEDNVSEILEERVLNECSKDQLQEVTQLAKRCLSVKGEERPTMKEVAMELEGLRRSSKHPWVEQTREETECLLGETSSFHNSNNIGYDSLRDQVVIPLDSGR</sequence>
<dbReference type="SUPFAM" id="SSF56112">
    <property type="entry name" value="Protein kinase-like (PK-like)"/>
    <property type="match status" value="1"/>
</dbReference>
<dbReference type="PROSITE" id="PS50011">
    <property type="entry name" value="PROTEIN_KINASE_DOM"/>
    <property type="match status" value="1"/>
</dbReference>
<evidence type="ECO:0000259" key="19">
    <source>
        <dbReference type="PROSITE" id="PS50011"/>
    </source>
</evidence>
<feature type="domain" description="EGF-like" evidence="20">
    <location>
        <begin position="295"/>
        <end position="335"/>
    </location>
</feature>
<dbReference type="SMART" id="SM00179">
    <property type="entry name" value="EGF_CA"/>
    <property type="match status" value="1"/>
</dbReference>
<evidence type="ECO:0000256" key="3">
    <source>
        <dbReference type="ARBA" id="ARBA00022536"/>
    </source>
</evidence>
<evidence type="ECO:0000256" key="2">
    <source>
        <dbReference type="ARBA" id="ARBA00022527"/>
    </source>
</evidence>
<evidence type="ECO:0000256" key="11">
    <source>
        <dbReference type="ARBA" id="ARBA00022989"/>
    </source>
</evidence>
<dbReference type="FunFam" id="2.10.25.10:FF:000628">
    <property type="entry name" value="Wall-associated receptor kinase 2"/>
    <property type="match status" value="1"/>
</dbReference>
<reference evidence="21 22" key="1">
    <citation type="journal article" date="2020" name="Mol. Biol. Evol.">
        <title>Distinct Expression and Methylation Patterns for Genes with Different Fates following a Single Whole-Genome Duplication in Flowering Plants.</title>
        <authorList>
            <person name="Shi T."/>
            <person name="Rahmani R.S."/>
            <person name="Gugger P.F."/>
            <person name="Wang M."/>
            <person name="Li H."/>
            <person name="Zhang Y."/>
            <person name="Li Z."/>
            <person name="Wang Q."/>
            <person name="Van de Peer Y."/>
            <person name="Marchal K."/>
            <person name="Chen J."/>
        </authorList>
    </citation>
    <scope>NUCLEOTIDE SEQUENCE [LARGE SCALE GENOMIC DNA]</scope>
    <source>
        <tissue evidence="21">Leaf</tissue>
    </source>
</reference>
<feature type="binding site" evidence="16">
    <location>
        <position position="450"/>
    </location>
    <ligand>
        <name>ATP</name>
        <dbReference type="ChEBI" id="CHEBI:30616"/>
    </ligand>
</feature>
<evidence type="ECO:0000256" key="12">
    <source>
        <dbReference type="ARBA" id="ARBA00023136"/>
    </source>
</evidence>
<dbReference type="Gene3D" id="1.10.510.10">
    <property type="entry name" value="Transferase(Phosphotransferase) domain 1"/>
    <property type="match status" value="1"/>
</dbReference>
<dbReference type="PROSITE" id="PS01187">
    <property type="entry name" value="EGF_CA"/>
    <property type="match status" value="1"/>
</dbReference>
<dbReference type="Pfam" id="PF00069">
    <property type="entry name" value="Pkinase"/>
    <property type="match status" value="1"/>
</dbReference>
<dbReference type="PANTHER" id="PTHR27005">
    <property type="entry name" value="WALL-ASSOCIATED RECEPTOR KINASE-LIKE 21"/>
    <property type="match status" value="1"/>
</dbReference>